<dbReference type="SMART" id="SM01090">
    <property type="entry name" value="Copper-fist"/>
    <property type="match status" value="1"/>
</dbReference>
<dbReference type="Proteomes" id="UP000521943">
    <property type="component" value="Unassembled WGS sequence"/>
</dbReference>
<dbReference type="PROSITE" id="PS50073">
    <property type="entry name" value="COPPER_FIST_2"/>
    <property type="match status" value="1"/>
</dbReference>
<dbReference type="FunFam" id="3.90.430.10:FF:000001">
    <property type="entry name" value="Copper fist DNA-binding protein"/>
    <property type="match status" value="1"/>
</dbReference>
<dbReference type="EMBL" id="JACGCI010000001">
    <property type="protein sequence ID" value="KAF6766430.1"/>
    <property type="molecule type" value="Genomic_DNA"/>
</dbReference>
<dbReference type="PANTHER" id="PTHR28088:SF5">
    <property type="entry name" value="TRANSCRIPTIONAL ACTIVATOR HAA1-RELATED"/>
    <property type="match status" value="1"/>
</dbReference>
<dbReference type="AlphaFoldDB" id="A0A8H6MF45"/>
<keyword evidence="3" id="KW-0862">Zinc</keyword>
<dbReference type="SMART" id="SM00412">
    <property type="entry name" value="Cu_FIST"/>
    <property type="match status" value="1"/>
</dbReference>
<evidence type="ECO:0000256" key="5">
    <source>
        <dbReference type="ARBA" id="ARBA00023015"/>
    </source>
</evidence>
<keyword evidence="11" id="KW-1185">Reference proteome</keyword>
<comment type="subcellular location">
    <subcellularLocation>
        <location evidence="1">Nucleus</location>
    </subcellularLocation>
</comment>
<evidence type="ECO:0000256" key="1">
    <source>
        <dbReference type="ARBA" id="ARBA00004123"/>
    </source>
</evidence>
<name>A0A8H6MF45_9AGAR</name>
<evidence type="ECO:0000259" key="9">
    <source>
        <dbReference type="PROSITE" id="PS50073"/>
    </source>
</evidence>
<dbReference type="GO" id="GO:0005634">
    <property type="term" value="C:nucleus"/>
    <property type="evidence" value="ECO:0007669"/>
    <property type="project" value="UniProtKB-SubCell"/>
</dbReference>
<evidence type="ECO:0000256" key="2">
    <source>
        <dbReference type="ARBA" id="ARBA00022723"/>
    </source>
</evidence>
<evidence type="ECO:0000256" key="7">
    <source>
        <dbReference type="ARBA" id="ARBA00023242"/>
    </source>
</evidence>
<feature type="compositionally biased region" description="Basic residues" evidence="8">
    <location>
        <begin position="192"/>
        <end position="204"/>
    </location>
</feature>
<feature type="region of interest" description="Disordered" evidence="8">
    <location>
        <begin position="173"/>
        <end position="217"/>
    </location>
</feature>
<feature type="region of interest" description="Disordered" evidence="8">
    <location>
        <begin position="335"/>
        <end position="361"/>
    </location>
</feature>
<dbReference type="GO" id="GO:0045944">
    <property type="term" value="P:positive regulation of transcription by RNA polymerase II"/>
    <property type="evidence" value="ECO:0007669"/>
    <property type="project" value="TreeGrafter"/>
</dbReference>
<evidence type="ECO:0000313" key="11">
    <source>
        <dbReference type="Proteomes" id="UP000521943"/>
    </source>
</evidence>
<evidence type="ECO:0000313" key="10">
    <source>
        <dbReference type="EMBL" id="KAF6766430.1"/>
    </source>
</evidence>
<dbReference type="GO" id="GO:0006879">
    <property type="term" value="P:intracellular iron ion homeostasis"/>
    <property type="evidence" value="ECO:0007669"/>
    <property type="project" value="TreeGrafter"/>
</dbReference>
<keyword evidence="4" id="KW-0186">Copper</keyword>
<dbReference type="GO" id="GO:0006878">
    <property type="term" value="P:intracellular copper ion homeostasis"/>
    <property type="evidence" value="ECO:0007669"/>
    <property type="project" value="TreeGrafter"/>
</dbReference>
<keyword evidence="2" id="KW-0479">Metal-binding</keyword>
<dbReference type="InterPro" id="IPR001083">
    <property type="entry name" value="Cu_fist_DNA-bd_dom"/>
</dbReference>
<protein>
    <submittedName>
        <fullName evidence="10">ACE1 transcription factor</fullName>
    </submittedName>
</protein>
<reference evidence="10 11" key="1">
    <citation type="submission" date="2020-07" db="EMBL/GenBank/DDBJ databases">
        <title>Comparative genomics of pyrophilous fungi reveals a link between fire events and developmental genes.</title>
        <authorList>
            <consortium name="DOE Joint Genome Institute"/>
            <person name="Steindorff A.S."/>
            <person name="Carver A."/>
            <person name="Calhoun S."/>
            <person name="Stillman K."/>
            <person name="Liu H."/>
            <person name="Lipzen A."/>
            <person name="Pangilinan J."/>
            <person name="Labutti K."/>
            <person name="Bruns T.D."/>
            <person name="Grigoriev I.V."/>
        </authorList>
    </citation>
    <scope>NUCLEOTIDE SEQUENCE [LARGE SCALE GENOMIC DNA]</scope>
    <source>
        <strain evidence="10 11">CBS 144469</strain>
    </source>
</reference>
<keyword evidence="6" id="KW-0804">Transcription</keyword>
<evidence type="ECO:0000256" key="4">
    <source>
        <dbReference type="ARBA" id="ARBA00023008"/>
    </source>
</evidence>
<sequence length="436" mass="46467">MVYVNNKKFACESCIKGHRSSSCHHTDRPLFEIKKKGRPVSQCTKCRELRQSKKVHSKCTCDPSIDRSRQEQLVPLSAGSKSKRYIPIVPALPNGLKDVLQRAKAPTSSPDSRQKVDTLLNPCSCSDLWNCRCLASASTSQLSNDAPHLKSFTLDALAHAASLQSYDGRIPFQPSTSTQISRVRTPSPVQVSRKRSKRSTHRHSPGPSLPPIRVSTPAYPSFSNTPYPEFNAMPPMSEIVSLAGSGCTCGVQCACPGCIEHRGPEHASQDHRDCADGCGTCIDYSTRDLGYRPMLREGNIGIAVAESVSASAGPSPSPGSPASFLDRFYARAAALPPPPMHRRGGPFDFADTSGSYRSGDPHQAPISLPKLDCCGGACLCPSDGCNCGSSCGGACLDHRFLTTRPAEPSTEAAHASPSSSAPRSCCAGKNPVAVVV</sequence>
<dbReference type="Gene3D" id="3.90.430.10">
    <property type="entry name" value="Copper fist DNA-binding domain"/>
    <property type="match status" value="1"/>
</dbReference>
<dbReference type="GO" id="GO:0000978">
    <property type="term" value="F:RNA polymerase II cis-regulatory region sequence-specific DNA binding"/>
    <property type="evidence" value="ECO:0007669"/>
    <property type="project" value="TreeGrafter"/>
</dbReference>
<dbReference type="OrthoDB" id="5600085at2759"/>
<dbReference type="SUPFAM" id="SSF57879">
    <property type="entry name" value="Zinc domain conserved in yeast copper-regulated transcription factors"/>
    <property type="match status" value="1"/>
</dbReference>
<evidence type="ECO:0000256" key="3">
    <source>
        <dbReference type="ARBA" id="ARBA00022833"/>
    </source>
</evidence>
<evidence type="ECO:0000256" key="6">
    <source>
        <dbReference type="ARBA" id="ARBA00023163"/>
    </source>
</evidence>
<keyword evidence="7" id="KW-0539">Nucleus</keyword>
<organism evidence="10 11">
    <name type="scientific">Ephemerocybe angulata</name>
    <dbReference type="NCBI Taxonomy" id="980116"/>
    <lineage>
        <taxon>Eukaryota</taxon>
        <taxon>Fungi</taxon>
        <taxon>Dikarya</taxon>
        <taxon>Basidiomycota</taxon>
        <taxon>Agaricomycotina</taxon>
        <taxon>Agaricomycetes</taxon>
        <taxon>Agaricomycetidae</taxon>
        <taxon>Agaricales</taxon>
        <taxon>Agaricineae</taxon>
        <taxon>Psathyrellaceae</taxon>
        <taxon>Ephemerocybe</taxon>
    </lineage>
</organism>
<feature type="compositionally biased region" description="Polar residues" evidence="8">
    <location>
        <begin position="173"/>
        <end position="190"/>
    </location>
</feature>
<dbReference type="InterPro" id="IPR051763">
    <property type="entry name" value="Copper_Homeo_Regul"/>
</dbReference>
<proteinExistence type="predicted"/>
<dbReference type="GO" id="GO:0005507">
    <property type="term" value="F:copper ion binding"/>
    <property type="evidence" value="ECO:0007669"/>
    <property type="project" value="InterPro"/>
</dbReference>
<keyword evidence="5" id="KW-0805">Transcription regulation</keyword>
<comment type="caution">
    <text evidence="10">The sequence shown here is derived from an EMBL/GenBank/DDBJ whole genome shotgun (WGS) entry which is preliminary data.</text>
</comment>
<dbReference type="Pfam" id="PF00649">
    <property type="entry name" value="Copper-fist"/>
    <property type="match status" value="1"/>
</dbReference>
<accession>A0A8H6MF45</accession>
<dbReference type="PANTHER" id="PTHR28088">
    <property type="entry name" value="TRANSCRIPTIONAL ACTIVATOR HAA1-RELATED"/>
    <property type="match status" value="1"/>
</dbReference>
<dbReference type="GO" id="GO:0000981">
    <property type="term" value="F:DNA-binding transcription factor activity, RNA polymerase II-specific"/>
    <property type="evidence" value="ECO:0007669"/>
    <property type="project" value="TreeGrafter"/>
</dbReference>
<dbReference type="InterPro" id="IPR036395">
    <property type="entry name" value="Cu_fist_DNA-bd_dom_sf"/>
</dbReference>
<feature type="domain" description="Copper-fist" evidence="9">
    <location>
        <begin position="1"/>
        <end position="40"/>
    </location>
</feature>
<gene>
    <name evidence="10" type="ORF">DFP72DRAFT_866473</name>
</gene>
<evidence type="ECO:0000256" key="8">
    <source>
        <dbReference type="SAM" id="MobiDB-lite"/>
    </source>
</evidence>
<feature type="region of interest" description="Disordered" evidence="8">
    <location>
        <begin position="407"/>
        <end position="427"/>
    </location>
</feature>
<dbReference type="PRINTS" id="PR00617">
    <property type="entry name" value="COPPERFIST"/>
</dbReference>